<evidence type="ECO:0000256" key="1">
    <source>
        <dbReference type="ARBA" id="ARBA00004162"/>
    </source>
</evidence>
<sequence length="182" mass="20673">MPTVYLAAEQENVLRIHWDEFTFGLIAFLLILGVVYKMWPKLTKALDERADQIEGGIARAQKAEAEAEETRQQYREKLEEAHREYAQELEKAKEQRAAIIAEAREEAQVEARRIVEAAHAQIEADRQQTLVQLRSEIGALSTELASRIVGETLSDGAAQNRVIDRFLDELEQSGNTQQAEVR</sequence>
<name>A0A1V3BWS4_9ACTN</name>
<keyword evidence="16" id="KW-0175">Coiled coil</keyword>
<keyword evidence="9 14" id="KW-0406">Ion transport</keyword>
<evidence type="ECO:0000256" key="2">
    <source>
        <dbReference type="ARBA" id="ARBA00005513"/>
    </source>
</evidence>
<evidence type="ECO:0000256" key="7">
    <source>
        <dbReference type="ARBA" id="ARBA00022781"/>
    </source>
</evidence>
<dbReference type="AlphaFoldDB" id="A0A1V3BWS4"/>
<dbReference type="InterPro" id="IPR002146">
    <property type="entry name" value="ATP_synth_b/b'su_bac/chlpt"/>
</dbReference>
<dbReference type="PANTHER" id="PTHR33445:SF1">
    <property type="entry name" value="ATP SYNTHASE SUBUNIT B"/>
    <property type="match status" value="1"/>
</dbReference>
<dbReference type="EMBL" id="MCOK01000001">
    <property type="protein sequence ID" value="OOC52699.1"/>
    <property type="molecule type" value="Genomic_DNA"/>
</dbReference>
<keyword evidence="3 14" id="KW-0813">Transport</keyword>
<accession>A0A1V3BWS4</accession>
<evidence type="ECO:0000256" key="3">
    <source>
        <dbReference type="ARBA" id="ARBA00022448"/>
    </source>
</evidence>
<evidence type="ECO:0000313" key="17">
    <source>
        <dbReference type="EMBL" id="OOC52699.1"/>
    </source>
</evidence>
<dbReference type="NCBIfam" id="NF004412">
    <property type="entry name" value="PRK05759.1-3"/>
    <property type="match status" value="1"/>
</dbReference>
<dbReference type="InterPro" id="IPR005864">
    <property type="entry name" value="ATP_synth_F0_bsu_bac"/>
</dbReference>
<dbReference type="Proteomes" id="UP000189004">
    <property type="component" value="Unassembled WGS sequence"/>
</dbReference>
<dbReference type="InterPro" id="IPR050059">
    <property type="entry name" value="ATP_synthase_B_chain"/>
</dbReference>
<protein>
    <recommendedName>
        <fullName evidence="14">ATP synthase subunit b</fullName>
    </recommendedName>
    <alternativeName>
        <fullName evidence="14">ATP synthase F(0) sector subunit b</fullName>
    </alternativeName>
    <alternativeName>
        <fullName evidence="14">ATPase subunit I</fullName>
    </alternativeName>
    <alternativeName>
        <fullName evidence="14">F-type ATPase subunit b</fullName>
        <shortName evidence="14">F-ATPase subunit b</shortName>
    </alternativeName>
</protein>
<comment type="subcellular location">
    <subcellularLocation>
        <location evidence="1 14">Cell membrane</location>
        <topology evidence="1 14">Single-pass membrane protein</topology>
    </subcellularLocation>
</comment>
<keyword evidence="6 14" id="KW-0812">Transmembrane</keyword>
<evidence type="ECO:0000256" key="6">
    <source>
        <dbReference type="ARBA" id="ARBA00022692"/>
    </source>
</evidence>
<dbReference type="PANTHER" id="PTHR33445">
    <property type="entry name" value="ATP SYNTHASE SUBUNIT B', CHLOROPLASTIC"/>
    <property type="match status" value="1"/>
</dbReference>
<comment type="function">
    <text evidence="12 14">F(1)F(0) ATP synthase produces ATP from ADP in the presence of a proton or sodium gradient. F-type ATPases consist of two structural domains, F(1) containing the extramembraneous catalytic core and F(0) containing the membrane proton channel, linked together by a central stalk and a peripheral stalk. During catalysis, ATP synthesis in the catalytic domain of F(1) is coupled via a rotary mechanism of the central stalk subunits to proton translocation.</text>
</comment>
<evidence type="ECO:0000256" key="14">
    <source>
        <dbReference type="HAMAP-Rule" id="MF_01398"/>
    </source>
</evidence>
<keyword evidence="5 14" id="KW-0138">CF(0)</keyword>
<evidence type="ECO:0000256" key="10">
    <source>
        <dbReference type="ARBA" id="ARBA00023136"/>
    </source>
</evidence>
<comment type="caution">
    <text evidence="17">The sequence shown here is derived from an EMBL/GenBank/DDBJ whole genome shotgun (WGS) entry which is preliminary data.</text>
</comment>
<dbReference type="SUPFAM" id="SSF81573">
    <property type="entry name" value="F1F0 ATP synthase subunit B, membrane domain"/>
    <property type="match status" value="1"/>
</dbReference>
<keyword evidence="8 14" id="KW-1133">Transmembrane helix</keyword>
<reference evidence="18" key="1">
    <citation type="submission" date="2016-08" db="EMBL/GenBank/DDBJ databases">
        <authorList>
            <person name="Tokovenko B."/>
            <person name="Kalinowski J."/>
        </authorList>
    </citation>
    <scope>NUCLEOTIDE SEQUENCE [LARGE SCALE GENOMIC DNA]</scope>
    <source>
        <strain evidence="18">UTMC102</strain>
    </source>
</reference>
<keyword evidence="11 14" id="KW-0066">ATP synthesis</keyword>
<feature type="transmembrane region" description="Helical" evidence="14">
    <location>
        <begin position="21"/>
        <end position="39"/>
    </location>
</feature>
<dbReference type="STRING" id="501010.NOSIN_01680"/>
<dbReference type="GO" id="GO:0046961">
    <property type="term" value="F:proton-transporting ATPase activity, rotational mechanism"/>
    <property type="evidence" value="ECO:0007669"/>
    <property type="project" value="TreeGrafter"/>
</dbReference>
<evidence type="ECO:0000256" key="11">
    <source>
        <dbReference type="ARBA" id="ARBA00023310"/>
    </source>
</evidence>
<comment type="function">
    <text evidence="14">Component of the F(0) channel, it forms part of the peripheral stalk, linking F(1) to F(0).</text>
</comment>
<evidence type="ECO:0000256" key="4">
    <source>
        <dbReference type="ARBA" id="ARBA00022475"/>
    </source>
</evidence>
<dbReference type="GO" id="GO:0046933">
    <property type="term" value="F:proton-transporting ATP synthase activity, rotational mechanism"/>
    <property type="evidence" value="ECO:0007669"/>
    <property type="project" value="UniProtKB-UniRule"/>
</dbReference>
<evidence type="ECO:0000256" key="8">
    <source>
        <dbReference type="ARBA" id="ARBA00022989"/>
    </source>
</evidence>
<keyword evidence="10 14" id="KW-0472">Membrane</keyword>
<evidence type="ECO:0000256" key="12">
    <source>
        <dbReference type="ARBA" id="ARBA00025198"/>
    </source>
</evidence>
<evidence type="ECO:0000256" key="15">
    <source>
        <dbReference type="RuleBase" id="RU003848"/>
    </source>
</evidence>
<dbReference type="InterPro" id="IPR028987">
    <property type="entry name" value="ATP_synth_B-like_membr_sf"/>
</dbReference>
<evidence type="ECO:0000256" key="13">
    <source>
        <dbReference type="ARBA" id="ARBA00025830"/>
    </source>
</evidence>
<dbReference type="NCBIfam" id="TIGR01144">
    <property type="entry name" value="ATP_synt_b"/>
    <property type="match status" value="1"/>
</dbReference>
<evidence type="ECO:0000256" key="16">
    <source>
        <dbReference type="SAM" id="Coils"/>
    </source>
</evidence>
<dbReference type="Pfam" id="PF00430">
    <property type="entry name" value="ATP-synt_B"/>
    <property type="match status" value="1"/>
</dbReference>
<comment type="subunit">
    <text evidence="13 14">F-type ATPases have 2 components, F(1) - the catalytic core - and F(0) - the membrane proton channel. F(1) has five subunits: alpha(3), beta(3), gamma(1), delta(1), epsilon(1). F(0) has three main subunits: a(1), b(2) and c(10-14). The alpha and beta chains form an alternating ring which encloses part of the gamma chain. F(1) is attached to F(0) by a central stalk formed by the gamma and epsilon chains, while a peripheral stalk is formed by the delta and b chains.</text>
</comment>
<gene>
    <name evidence="14" type="primary">atpF</name>
    <name evidence="17" type="ORF">NOSIN_01680</name>
</gene>
<proteinExistence type="inferred from homology"/>
<dbReference type="GO" id="GO:0005886">
    <property type="term" value="C:plasma membrane"/>
    <property type="evidence" value="ECO:0007669"/>
    <property type="project" value="UniProtKB-SubCell"/>
</dbReference>
<keyword evidence="4 14" id="KW-1003">Cell membrane</keyword>
<dbReference type="GO" id="GO:0045259">
    <property type="term" value="C:proton-transporting ATP synthase complex"/>
    <property type="evidence" value="ECO:0007669"/>
    <property type="project" value="UniProtKB-KW"/>
</dbReference>
<evidence type="ECO:0000256" key="5">
    <source>
        <dbReference type="ARBA" id="ARBA00022547"/>
    </source>
</evidence>
<evidence type="ECO:0000313" key="18">
    <source>
        <dbReference type="Proteomes" id="UP000189004"/>
    </source>
</evidence>
<keyword evidence="7 14" id="KW-0375">Hydrogen ion transport</keyword>
<dbReference type="HAMAP" id="MF_01398">
    <property type="entry name" value="ATP_synth_b_bprime"/>
    <property type="match status" value="1"/>
</dbReference>
<dbReference type="OrthoDB" id="5243563at2"/>
<evidence type="ECO:0000256" key="9">
    <source>
        <dbReference type="ARBA" id="ARBA00023065"/>
    </source>
</evidence>
<feature type="coiled-coil region" evidence="16">
    <location>
        <begin position="53"/>
        <end position="106"/>
    </location>
</feature>
<dbReference type="RefSeq" id="WP_077689044.1">
    <property type="nucleotide sequence ID" value="NZ_JACCHL010000001.1"/>
</dbReference>
<dbReference type="Gene3D" id="1.20.5.620">
    <property type="entry name" value="F1F0 ATP synthase subunit B, membrane domain"/>
    <property type="match status" value="1"/>
</dbReference>
<organism evidence="17 18">
    <name type="scientific">Nocardiopsis sinuspersici</name>
    <dbReference type="NCBI Taxonomy" id="501010"/>
    <lineage>
        <taxon>Bacteria</taxon>
        <taxon>Bacillati</taxon>
        <taxon>Actinomycetota</taxon>
        <taxon>Actinomycetes</taxon>
        <taxon>Streptosporangiales</taxon>
        <taxon>Nocardiopsidaceae</taxon>
        <taxon>Nocardiopsis</taxon>
    </lineage>
</organism>
<dbReference type="CDD" id="cd06503">
    <property type="entry name" value="ATP-synt_Fo_b"/>
    <property type="match status" value="1"/>
</dbReference>
<keyword evidence="18" id="KW-1185">Reference proteome</keyword>
<comment type="similarity">
    <text evidence="2 14 15">Belongs to the ATPase B chain family.</text>
</comment>